<dbReference type="AlphaFoldDB" id="A0A2A9MBA7"/>
<evidence type="ECO:0008006" key="4">
    <source>
        <dbReference type="Google" id="ProtNLM"/>
    </source>
</evidence>
<evidence type="ECO:0000313" key="3">
    <source>
        <dbReference type="Proteomes" id="UP000224006"/>
    </source>
</evidence>
<keyword evidence="3" id="KW-1185">Reference proteome</keyword>
<organism evidence="2 3">
    <name type="scientific">Besnoitia besnoiti</name>
    <name type="common">Apicomplexan protozoan</name>
    <dbReference type="NCBI Taxonomy" id="94643"/>
    <lineage>
        <taxon>Eukaryota</taxon>
        <taxon>Sar</taxon>
        <taxon>Alveolata</taxon>
        <taxon>Apicomplexa</taxon>
        <taxon>Conoidasida</taxon>
        <taxon>Coccidia</taxon>
        <taxon>Eucoccidiorida</taxon>
        <taxon>Eimeriorina</taxon>
        <taxon>Sarcocystidae</taxon>
        <taxon>Besnoitia</taxon>
    </lineage>
</organism>
<feature type="compositionally biased region" description="Basic and acidic residues" evidence="1">
    <location>
        <begin position="837"/>
        <end position="847"/>
    </location>
</feature>
<evidence type="ECO:0000256" key="1">
    <source>
        <dbReference type="SAM" id="MobiDB-lite"/>
    </source>
</evidence>
<feature type="compositionally biased region" description="Low complexity" evidence="1">
    <location>
        <begin position="818"/>
        <end position="836"/>
    </location>
</feature>
<dbReference type="VEuPathDB" id="ToxoDB:BESB_012820"/>
<dbReference type="EMBL" id="NWUJ01000010">
    <property type="protein sequence ID" value="PFH32670.1"/>
    <property type="molecule type" value="Genomic_DNA"/>
</dbReference>
<sequence>MFYSLPALPRCFSSSLLNPCTATHLSTHSVPFSPAASSLSPTSTPFECFSGVGDSAPSSRCRSLSLRSCASSQLQPGCRASPQSRFASGQLSRAGGGLRQLPSSLTCLLLLRPLDLRGVLSPVRGAKRRFFRAKQTPRELSSSSAPYGLAAVSASPSPFPPAPLLGSFFATFSSCSLPPPCAEGFWLPPPASSDTQAPSPASAVDLLRTPESAFLRLPPSSVLPCLAAACAGAPESQLWPEATCRKVEAYLFACLASCDSRRSPESRGTCALLSCESAPERSCCSASPPATPAVSPPPAPSSLASAAAAARLLPSAAVVAHFLVVYRRYILDARLLQALSRCVDGAFTSRFLRIVLNPRQSAGAPPPQASSSGPCDPELCAARQSISSAGEPGDLSSSSAGGSPAAVASCEVPVGEERDAVVSGDRTSGLQRPAAGCARLWLAERAACAYLMLSLQLHAEYPLAAKDAGSSAASWRLRAQDEHAARESASVSSPRDSMQRLQRILKVLNRDLRLIARIGGGLHWARATQGDAKKSAGVGEERRPQAARAAHVQNALKGRLPTLFPALAALRHEAAPVPVHLSLLLSLLLCRVPCDRLLASSSALPHAASSALSTNPPSSSACPSASPPSSSSLASEPVYSSPSASAGAVCDESSSGFVSRRKQTLIMEERERLSTGARGHLAEEKSLKAACTAEAVRLLDRSLGWSRLSVCAALAPAGLQQLQQVDVLLRHALASSFASSLSCVTPPSAEDNAETDASRVRVHTLLSPACRRLLEAVRPLSLPRTFAFRQHLRRFLRAAEEGRQANGRASGGDAEAWPAEASTPTPGAASPSAADAAKPRADARAGDGDEGASSLRSGSVTGGSRLLAAGVQSRGRANASGDAQLLRLLEEMDREADGSPRLGVKQLVVKALSASSSRLVPRVASACNILVPLTVAGTSVAVECVDASDVFVNAPEVSTLSTQLRHDLLSVLGYHVVFVSFLDLRTASRGTALRVSSGIESKSCEAVDYASRALLDSLRMRLAAAFVRGAVLEPDLLLRRSSWLPLLKHCAPHLLQEARAHAGLCGVALPEKDEALLATDLAAGIAVSLLIEEEDAQAERERVQEATDSVLLLQLNIIFDP</sequence>
<name>A0A2A9MBA7_BESBE</name>
<dbReference type="RefSeq" id="XP_029216679.1">
    <property type="nucleotide sequence ID" value="XM_029360012.1"/>
</dbReference>
<reference evidence="2 3" key="1">
    <citation type="submission" date="2017-09" db="EMBL/GenBank/DDBJ databases">
        <title>Genome sequencing of Besnoitia besnoiti strain Bb-Ger1.</title>
        <authorList>
            <person name="Schares G."/>
            <person name="Venepally P."/>
            <person name="Lorenzi H.A."/>
        </authorList>
    </citation>
    <scope>NUCLEOTIDE SEQUENCE [LARGE SCALE GENOMIC DNA]</scope>
    <source>
        <strain evidence="2 3">Bb-Ger1</strain>
    </source>
</reference>
<protein>
    <recommendedName>
        <fullName evidence="4">RAP domain-containing protein</fullName>
    </recommendedName>
</protein>
<feature type="compositionally biased region" description="Basic and acidic residues" evidence="1">
    <location>
        <begin position="531"/>
        <end position="544"/>
    </location>
</feature>
<gene>
    <name evidence="2" type="ORF">BESB_012820</name>
</gene>
<dbReference type="KEGG" id="bbes:BESB_012820"/>
<dbReference type="Proteomes" id="UP000224006">
    <property type="component" value="Chromosome IX"/>
</dbReference>
<dbReference type="OrthoDB" id="10480888at2759"/>
<evidence type="ECO:0000313" key="2">
    <source>
        <dbReference type="EMBL" id="PFH32670.1"/>
    </source>
</evidence>
<accession>A0A2A9MBA7</accession>
<feature type="region of interest" description="Disordered" evidence="1">
    <location>
        <begin position="802"/>
        <end position="859"/>
    </location>
</feature>
<proteinExistence type="predicted"/>
<feature type="region of interest" description="Disordered" evidence="1">
    <location>
        <begin position="608"/>
        <end position="638"/>
    </location>
</feature>
<dbReference type="GeneID" id="40306344"/>
<comment type="caution">
    <text evidence="2">The sequence shown here is derived from an EMBL/GenBank/DDBJ whole genome shotgun (WGS) entry which is preliminary data.</text>
</comment>
<feature type="region of interest" description="Disordered" evidence="1">
    <location>
        <begin position="529"/>
        <end position="548"/>
    </location>
</feature>